<dbReference type="SUPFAM" id="SSF55781">
    <property type="entry name" value="GAF domain-like"/>
    <property type="match status" value="2"/>
</dbReference>
<dbReference type="EC" id="2.7.13.3" evidence="2"/>
<evidence type="ECO:0000256" key="1">
    <source>
        <dbReference type="ARBA" id="ARBA00000085"/>
    </source>
</evidence>
<dbReference type="SMART" id="SM00065">
    <property type="entry name" value="GAF"/>
    <property type="match status" value="2"/>
</dbReference>
<dbReference type="SUPFAM" id="SSF47384">
    <property type="entry name" value="Homodimeric domain of signal transducing histidine kinase"/>
    <property type="match status" value="1"/>
</dbReference>
<dbReference type="Gene3D" id="3.30.565.10">
    <property type="entry name" value="Histidine kinase-like ATPase, C-terminal domain"/>
    <property type="match status" value="1"/>
</dbReference>
<dbReference type="SMART" id="SM00387">
    <property type="entry name" value="HATPase_c"/>
    <property type="match status" value="1"/>
</dbReference>
<dbReference type="InterPro" id="IPR001610">
    <property type="entry name" value="PAC"/>
</dbReference>
<dbReference type="SUPFAM" id="SSF55785">
    <property type="entry name" value="PYP-like sensor domain (PAS domain)"/>
    <property type="match status" value="4"/>
</dbReference>
<dbReference type="InterPro" id="IPR036097">
    <property type="entry name" value="HisK_dim/P_sf"/>
</dbReference>
<dbReference type="PROSITE" id="PS50110">
    <property type="entry name" value="RESPONSE_REGULATORY"/>
    <property type="match status" value="1"/>
</dbReference>
<dbReference type="Gene3D" id="3.40.50.2300">
    <property type="match status" value="1"/>
</dbReference>
<dbReference type="CDD" id="cd00075">
    <property type="entry name" value="HATPase"/>
    <property type="match status" value="1"/>
</dbReference>
<evidence type="ECO:0000313" key="11">
    <source>
        <dbReference type="EMBL" id="MCW1912004.1"/>
    </source>
</evidence>
<dbReference type="InterPro" id="IPR005467">
    <property type="entry name" value="His_kinase_dom"/>
</dbReference>
<dbReference type="CDD" id="cd00082">
    <property type="entry name" value="HisKA"/>
    <property type="match status" value="1"/>
</dbReference>
<dbReference type="Pfam" id="PF00072">
    <property type="entry name" value="Response_reg"/>
    <property type="match status" value="1"/>
</dbReference>
<dbReference type="InterPro" id="IPR013655">
    <property type="entry name" value="PAS_fold_3"/>
</dbReference>
<feature type="modified residue" description="4-aspartylphosphate" evidence="6">
    <location>
        <position position="1236"/>
    </location>
</feature>
<dbReference type="NCBIfam" id="TIGR00229">
    <property type="entry name" value="sensory_box"/>
    <property type="match status" value="4"/>
</dbReference>
<dbReference type="PROSITE" id="PS50113">
    <property type="entry name" value="PAC"/>
    <property type="match status" value="3"/>
</dbReference>
<dbReference type="InterPro" id="IPR000014">
    <property type="entry name" value="PAS"/>
</dbReference>
<evidence type="ECO:0000259" key="10">
    <source>
        <dbReference type="PROSITE" id="PS50113"/>
    </source>
</evidence>
<sequence>MENPSPVLRVDAAGMVTFTNPAADALLSSLGCSRGELVPSSWAEFVGGSLRSDVKSSVELRVAEAFYQVAIVPFADAGYVDLYFSDISGLKRTEAALRVTEQRFRTLAMNSPVAIFTKDVAGEYTLANRIACEALGHPEGVEGKTDHDMLSRELADIIRTHDLQVMEGGVAVDWEESVHGRRFLASKFPLLGENGSPAGVCGVAIDITERSRVEALLRESEERFRTLANHAPVGIFLSAPDGKALFVNRNWCEMAGMSAAAALGSGWTTALHPEDRERVLGGWDDAVRDHASSASEFRFLRPDGSICWVQGDALRLVDANGCHTGYIGSCVDITERRRSAEELEMITAEAMRKRRLYEGLLSTTPDLAYVFDRQHRFTYANEALLKMWGKTAEESIGKTCLELGYEPWHAEMHSREIEEVIATKLPIRGEVPFHGTAGRRIYDYIFSPVIGADGEVEAIAGITRDVTERKIVEDRAQFLSELSGTLASLSSEKEIIAATVRCVGERLGSHRCYFVECDPGQDRIDVRENWVRDDAPDIGGSYPLSDFGGDEWWRSYSSGNFAVADVFSDPLTRDRGEAYRHLGVLSYAVQPFKGEGNATVVLAVTDDRPRPWAPEELSLIEHVVARVWPMVQRARSESALRESRRQLRLVSDHVPALISYLDRDEVFRFANGRYQEWFGVKPGAMKGKPLKELLDEETYRQRAPYIARVLQGQTVKFEGPTRHRELGMRDLEISYVPDFRITGGVRGFYVMALDITDRKRTEMLLERQARRLRLLWEAAGIILTSEDPDAMLQRVFSKISPMLEVDVFFNFMVNEAGEALQLQSCRGINPDLRDGLHRLEFGQAVCGTVALCRHAIVESRIQYSDKPMVQLVKGMGIRAYACNPLIAGDELLGTLSFASTTRDAFDPDELEFMETIAHYVTGAYARLRLVDNLRTADRRKDEFLATLAHELRNPLAPIRTGLEVMKMAGDRPETMERLRSTMERQVEQLVMLVNDLLDVSRITRGKLQLRVAPAELGAIVRSAVEASSPLIDEAGHQLEVTLPDQPVYLQADPHRLAQVISNLLNNAAKYSGRGGKIALEVSHGGSEVCVKVQDNGIGIPPAMLERIFEMFAQVAPVEGGDYGGLGIGLTLVKSLVEMHGGSVRAESAGAGFGSTFSFRLPLPDEVAAIPDLGNGGIQAAAPRSRRRVLVVDDNEAAAVTLAMAIEQMGHEVRVAANGRAGLDLAESYLPDIVFMDLGMPVMDGWEAARLLRQEKWGQAVLLVALTGWGQADDRRKTREAGFDHHLVKPAHPSSIRSLLESEPTA</sequence>
<dbReference type="InterPro" id="IPR003594">
    <property type="entry name" value="HATPase_dom"/>
</dbReference>
<feature type="domain" description="PAC" evidence="10">
    <location>
        <begin position="159"/>
        <end position="219"/>
    </location>
</feature>
<dbReference type="InterPro" id="IPR036890">
    <property type="entry name" value="HATPase_C_sf"/>
</dbReference>
<protein>
    <recommendedName>
        <fullName evidence="2">histidine kinase</fullName>
        <ecNumber evidence="2">2.7.13.3</ecNumber>
    </recommendedName>
</protein>
<dbReference type="PRINTS" id="PR00344">
    <property type="entry name" value="BCTRLSENSOR"/>
</dbReference>
<dbReference type="Gene3D" id="1.10.287.130">
    <property type="match status" value="1"/>
</dbReference>
<keyword evidence="4" id="KW-0808">Transferase</keyword>
<feature type="domain" description="Response regulatory" evidence="8">
    <location>
        <begin position="1187"/>
        <end position="1303"/>
    </location>
</feature>
<dbReference type="Gene3D" id="3.30.450.40">
    <property type="match status" value="2"/>
</dbReference>
<reference evidence="11" key="1">
    <citation type="submission" date="2022-10" db="EMBL/GenBank/DDBJ databases">
        <title>Luteolibacter sp. GHJ8, whole genome shotgun sequencing project.</title>
        <authorList>
            <person name="Zhao G."/>
            <person name="Shen L."/>
        </authorList>
    </citation>
    <scope>NUCLEOTIDE SEQUENCE</scope>
    <source>
        <strain evidence="11">GHJ8</strain>
    </source>
</reference>
<dbReference type="Gene3D" id="3.30.450.20">
    <property type="entry name" value="PAS domain"/>
    <property type="match status" value="4"/>
</dbReference>
<evidence type="ECO:0000259" key="7">
    <source>
        <dbReference type="PROSITE" id="PS50109"/>
    </source>
</evidence>
<evidence type="ECO:0000259" key="9">
    <source>
        <dbReference type="PROSITE" id="PS50112"/>
    </source>
</evidence>
<feature type="domain" description="PAC" evidence="10">
    <location>
        <begin position="293"/>
        <end position="345"/>
    </location>
</feature>
<dbReference type="CDD" id="cd00130">
    <property type="entry name" value="PAS"/>
    <property type="match status" value="3"/>
</dbReference>
<dbReference type="SMART" id="SM00388">
    <property type="entry name" value="HisKA"/>
    <property type="match status" value="1"/>
</dbReference>
<evidence type="ECO:0000313" key="12">
    <source>
        <dbReference type="Proteomes" id="UP001165653"/>
    </source>
</evidence>
<evidence type="ECO:0000256" key="3">
    <source>
        <dbReference type="ARBA" id="ARBA00022553"/>
    </source>
</evidence>
<dbReference type="InterPro" id="IPR029016">
    <property type="entry name" value="GAF-like_dom_sf"/>
</dbReference>
<dbReference type="PANTHER" id="PTHR43547:SF2">
    <property type="entry name" value="HYBRID SIGNAL TRANSDUCTION HISTIDINE KINASE C"/>
    <property type="match status" value="1"/>
</dbReference>
<organism evidence="11 12">
    <name type="scientific">Luteolibacter rhizosphaerae</name>
    <dbReference type="NCBI Taxonomy" id="2989719"/>
    <lineage>
        <taxon>Bacteria</taxon>
        <taxon>Pseudomonadati</taxon>
        <taxon>Verrucomicrobiota</taxon>
        <taxon>Verrucomicrobiia</taxon>
        <taxon>Verrucomicrobiales</taxon>
        <taxon>Verrucomicrobiaceae</taxon>
        <taxon>Luteolibacter</taxon>
    </lineage>
</organism>
<dbReference type="InterPro" id="IPR011006">
    <property type="entry name" value="CheY-like_superfamily"/>
</dbReference>
<dbReference type="InterPro" id="IPR035965">
    <property type="entry name" value="PAS-like_dom_sf"/>
</dbReference>
<dbReference type="InterPro" id="IPR003018">
    <property type="entry name" value="GAF"/>
</dbReference>
<accession>A0ABT3FWP6</accession>
<dbReference type="Proteomes" id="UP001165653">
    <property type="component" value="Unassembled WGS sequence"/>
</dbReference>
<evidence type="ECO:0000259" key="8">
    <source>
        <dbReference type="PROSITE" id="PS50110"/>
    </source>
</evidence>
<gene>
    <name evidence="11" type="ORF">OJ996_00355</name>
</gene>
<dbReference type="SMART" id="SM00086">
    <property type="entry name" value="PAC"/>
    <property type="match status" value="3"/>
</dbReference>
<dbReference type="SMART" id="SM00091">
    <property type="entry name" value="PAS"/>
    <property type="match status" value="5"/>
</dbReference>
<dbReference type="CDD" id="cd17580">
    <property type="entry name" value="REC_2_DhkD-like"/>
    <property type="match status" value="1"/>
</dbReference>
<dbReference type="Pfam" id="PF02518">
    <property type="entry name" value="HATPase_c"/>
    <property type="match status" value="1"/>
</dbReference>
<dbReference type="SUPFAM" id="SSF52172">
    <property type="entry name" value="CheY-like"/>
    <property type="match status" value="1"/>
</dbReference>
<dbReference type="InterPro" id="IPR003661">
    <property type="entry name" value="HisK_dim/P_dom"/>
</dbReference>
<dbReference type="InterPro" id="IPR004358">
    <property type="entry name" value="Sig_transdc_His_kin-like_C"/>
</dbReference>
<feature type="domain" description="PAC" evidence="10">
    <location>
        <begin position="427"/>
        <end position="478"/>
    </location>
</feature>
<keyword evidence="5" id="KW-0418">Kinase</keyword>
<dbReference type="PANTHER" id="PTHR43547">
    <property type="entry name" value="TWO-COMPONENT HISTIDINE KINASE"/>
    <property type="match status" value="1"/>
</dbReference>
<proteinExistence type="predicted"/>
<dbReference type="InterPro" id="IPR013656">
    <property type="entry name" value="PAS_4"/>
</dbReference>
<keyword evidence="3 6" id="KW-0597">Phosphoprotein</keyword>
<evidence type="ECO:0000256" key="2">
    <source>
        <dbReference type="ARBA" id="ARBA00012438"/>
    </source>
</evidence>
<dbReference type="EMBL" id="JAPDDR010000001">
    <property type="protein sequence ID" value="MCW1912004.1"/>
    <property type="molecule type" value="Genomic_DNA"/>
</dbReference>
<comment type="caution">
    <text evidence="11">The sequence shown here is derived from an EMBL/GenBank/DDBJ whole genome shotgun (WGS) entry which is preliminary data.</text>
</comment>
<feature type="domain" description="PAS" evidence="9">
    <location>
        <begin position="220"/>
        <end position="290"/>
    </location>
</feature>
<dbReference type="Pfam" id="PF00512">
    <property type="entry name" value="HisKA"/>
    <property type="match status" value="1"/>
</dbReference>
<evidence type="ECO:0000256" key="4">
    <source>
        <dbReference type="ARBA" id="ARBA00022679"/>
    </source>
</evidence>
<comment type="catalytic activity">
    <reaction evidence="1">
        <text>ATP + protein L-histidine = ADP + protein N-phospho-L-histidine.</text>
        <dbReference type="EC" id="2.7.13.3"/>
    </reaction>
</comment>
<dbReference type="InterPro" id="IPR001789">
    <property type="entry name" value="Sig_transdc_resp-reg_receiver"/>
</dbReference>
<dbReference type="PROSITE" id="PS50112">
    <property type="entry name" value="PAS"/>
    <property type="match status" value="2"/>
</dbReference>
<dbReference type="Pfam" id="PF01590">
    <property type="entry name" value="GAF"/>
    <property type="match status" value="1"/>
</dbReference>
<evidence type="ECO:0000256" key="6">
    <source>
        <dbReference type="PROSITE-ProRule" id="PRU00169"/>
    </source>
</evidence>
<name>A0ABT3FWP6_9BACT</name>
<dbReference type="Pfam" id="PF08447">
    <property type="entry name" value="PAS_3"/>
    <property type="match status" value="1"/>
</dbReference>
<evidence type="ECO:0000256" key="5">
    <source>
        <dbReference type="ARBA" id="ARBA00022777"/>
    </source>
</evidence>
<dbReference type="SMART" id="SM00448">
    <property type="entry name" value="REC"/>
    <property type="match status" value="1"/>
</dbReference>
<dbReference type="PROSITE" id="PS50109">
    <property type="entry name" value="HIS_KIN"/>
    <property type="match status" value="1"/>
</dbReference>
<dbReference type="SUPFAM" id="SSF55874">
    <property type="entry name" value="ATPase domain of HSP90 chaperone/DNA topoisomerase II/histidine kinase"/>
    <property type="match status" value="1"/>
</dbReference>
<feature type="domain" description="PAS" evidence="9">
    <location>
        <begin position="353"/>
        <end position="424"/>
    </location>
</feature>
<keyword evidence="12" id="KW-1185">Reference proteome</keyword>
<dbReference type="InterPro" id="IPR000700">
    <property type="entry name" value="PAS-assoc_C"/>
</dbReference>
<dbReference type="Pfam" id="PF08448">
    <property type="entry name" value="PAS_4"/>
    <property type="match status" value="3"/>
</dbReference>
<dbReference type="RefSeq" id="WP_264509993.1">
    <property type="nucleotide sequence ID" value="NZ_JAPDDR010000001.1"/>
</dbReference>
<feature type="domain" description="Histidine kinase" evidence="7">
    <location>
        <begin position="946"/>
        <end position="1164"/>
    </location>
</feature>